<dbReference type="RefSeq" id="WP_249894833.1">
    <property type="nucleotide sequence ID" value="NZ_CP082907.1"/>
</dbReference>
<organism evidence="1 2">
    <name type="scientific">Mixta hanseatica</name>
    <dbReference type="NCBI Taxonomy" id="2872648"/>
    <lineage>
        <taxon>Bacteria</taxon>
        <taxon>Pseudomonadati</taxon>
        <taxon>Pseudomonadota</taxon>
        <taxon>Gammaproteobacteria</taxon>
        <taxon>Enterobacterales</taxon>
        <taxon>Erwiniaceae</taxon>
        <taxon>Mixta</taxon>
    </lineage>
</organism>
<accession>A0ABY4RE01</accession>
<geneLocation type="plasmid" evidence="1 2">
    <name>pX22927_3</name>
</geneLocation>
<protein>
    <submittedName>
        <fullName evidence="1">Uncharacterized protein</fullName>
    </submittedName>
</protein>
<reference evidence="1" key="1">
    <citation type="submission" date="2021-09" db="EMBL/GenBank/DDBJ databases">
        <title>First case of bloodstream infection caused by Mixta hanseatica sp. nov., a member of the Erwiniaceae family.</title>
        <authorList>
            <person name="Both A."/>
            <person name="Huang J."/>
            <person name="Wenzel P."/>
            <person name="Aepfelbacher M."/>
            <person name="Rohde H."/>
            <person name="Christner M."/>
            <person name="Hentschke M."/>
        </authorList>
    </citation>
    <scope>NUCLEOTIDE SEQUENCE</scope>
    <source>
        <strain evidence="1">X22927</strain>
        <plasmid evidence="1">pX22927_3</plasmid>
    </source>
</reference>
<gene>
    <name evidence="1" type="ORF">K6958_21070</name>
</gene>
<dbReference type="Proteomes" id="UP001056635">
    <property type="component" value="Plasmid pX22927_3"/>
</dbReference>
<sequence length="79" mass="8883">MYRNEDEKLSDIIMGEAVLELLDEIAPVTTSSLLLKLQAFLLREENANKEKAIRHAIDEVKAATERYSSATLVDAAIRH</sequence>
<evidence type="ECO:0000313" key="1">
    <source>
        <dbReference type="EMBL" id="UQY46389.1"/>
    </source>
</evidence>
<dbReference type="EMBL" id="CP082907">
    <property type="protein sequence ID" value="UQY46389.1"/>
    <property type="molecule type" value="Genomic_DNA"/>
</dbReference>
<name>A0ABY4RE01_9GAMM</name>
<evidence type="ECO:0000313" key="2">
    <source>
        <dbReference type="Proteomes" id="UP001056635"/>
    </source>
</evidence>
<keyword evidence="1" id="KW-0614">Plasmid</keyword>
<keyword evidence="2" id="KW-1185">Reference proteome</keyword>
<proteinExistence type="predicted"/>